<dbReference type="PIRSF" id="PIRSF006250">
    <property type="entry name" value="NadC_ModD"/>
    <property type="match status" value="1"/>
</dbReference>
<feature type="domain" description="Quinolinate phosphoribosyl transferase C-terminal" evidence="14">
    <location>
        <begin position="115"/>
        <end position="278"/>
    </location>
</feature>
<dbReference type="InterPro" id="IPR027277">
    <property type="entry name" value="NadC/ModD"/>
</dbReference>
<feature type="binding site" evidence="13">
    <location>
        <begin position="242"/>
        <end position="244"/>
    </location>
    <ligand>
        <name>substrate</name>
    </ligand>
</feature>
<evidence type="ECO:0000256" key="13">
    <source>
        <dbReference type="PIRSR" id="PIRSR006250-1"/>
    </source>
</evidence>
<dbReference type="PANTHER" id="PTHR32179">
    <property type="entry name" value="NICOTINATE-NUCLEOTIDE PYROPHOSPHORYLASE [CARBOXYLATING]"/>
    <property type="match status" value="1"/>
</dbReference>
<dbReference type="InterPro" id="IPR002638">
    <property type="entry name" value="Quinolinate_PRibosylTrfase_C"/>
</dbReference>
<dbReference type="Gene3D" id="3.20.20.70">
    <property type="entry name" value="Aldolase class I"/>
    <property type="match status" value="1"/>
</dbReference>
<evidence type="ECO:0000259" key="15">
    <source>
        <dbReference type="Pfam" id="PF02749"/>
    </source>
</evidence>
<dbReference type="UniPathway" id="UPA00253">
    <property type="reaction ID" value="UER00331"/>
</dbReference>
<accession>A0A4R2KTR8</accession>
<evidence type="ECO:0000313" key="17">
    <source>
        <dbReference type="Proteomes" id="UP000294980"/>
    </source>
</evidence>
<dbReference type="FunFam" id="3.90.1170.20:FF:000001">
    <property type="entry name" value="Nicotinate-nucleotide diphosphorylase (Carboxylating)"/>
    <property type="match status" value="1"/>
</dbReference>
<dbReference type="SUPFAM" id="SSF54675">
    <property type="entry name" value="Nicotinate/Quinolinate PRTase N-terminal domain-like"/>
    <property type="match status" value="1"/>
</dbReference>
<dbReference type="InterPro" id="IPR037128">
    <property type="entry name" value="Quinolinate_PRibosylTase_N_sf"/>
</dbReference>
<feature type="binding site" evidence="13">
    <location>
        <begin position="263"/>
        <end position="265"/>
    </location>
    <ligand>
        <name>substrate</name>
    </ligand>
</feature>
<organism evidence="16 17">
    <name type="scientific">Chromatocurvus halotolerans</name>
    <dbReference type="NCBI Taxonomy" id="1132028"/>
    <lineage>
        <taxon>Bacteria</taxon>
        <taxon>Pseudomonadati</taxon>
        <taxon>Pseudomonadota</taxon>
        <taxon>Gammaproteobacteria</taxon>
        <taxon>Cellvibrionales</taxon>
        <taxon>Halieaceae</taxon>
        <taxon>Chromatocurvus</taxon>
    </lineage>
</organism>
<dbReference type="OrthoDB" id="9782546at2"/>
<dbReference type="PANTHER" id="PTHR32179:SF3">
    <property type="entry name" value="NICOTINATE-NUCLEOTIDE PYROPHOSPHORYLASE [CARBOXYLATING]"/>
    <property type="match status" value="1"/>
</dbReference>
<evidence type="ECO:0000256" key="11">
    <source>
        <dbReference type="ARBA" id="ARBA00069173"/>
    </source>
</evidence>
<dbReference type="Proteomes" id="UP000294980">
    <property type="component" value="Unassembled WGS sequence"/>
</dbReference>
<gene>
    <name evidence="16" type="ORF">EV688_105138</name>
</gene>
<sequence length="280" mass="29938">MKPQLPIAQQVIDADVERALAEDVGSGDISARLIPEDSTASARVITREAGVLCGRPWATAVFAAVDARCELDWQAEDGDVLTPGQTLFTVHGPARALLTAERTALNFLQTLSGTATRCDEYRQRIADQHTRLLDTRKTLPGLRMAQKYAVSCGGCDNHRLGLFDAFLIKENHIAASGGIAAAVKAARGVAPELPVEVEVETLAELREAIHAGAERVMLDNFTLDAMREAVALTDGRCELEASGNVTLDTLPAIAATGVDFISIGALTKDVKTLDLSMRFS</sequence>
<dbReference type="InterPro" id="IPR013785">
    <property type="entry name" value="Aldolase_TIM"/>
</dbReference>
<dbReference type="CDD" id="cd01572">
    <property type="entry name" value="QPRTase"/>
    <property type="match status" value="1"/>
</dbReference>
<dbReference type="InterPro" id="IPR036068">
    <property type="entry name" value="Nicotinate_pribotase-like_C"/>
</dbReference>
<dbReference type="SUPFAM" id="SSF51690">
    <property type="entry name" value="Nicotinate/Quinolinate PRTase C-terminal domain-like"/>
    <property type="match status" value="1"/>
</dbReference>
<feature type="binding site" evidence="13">
    <location>
        <begin position="135"/>
        <end position="137"/>
    </location>
    <ligand>
        <name>substrate</name>
    </ligand>
</feature>
<dbReference type="Pfam" id="PF01729">
    <property type="entry name" value="QRPTase_C"/>
    <property type="match status" value="1"/>
</dbReference>
<dbReference type="GO" id="GO:0034213">
    <property type="term" value="P:quinolinate catabolic process"/>
    <property type="evidence" value="ECO:0007669"/>
    <property type="project" value="TreeGrafter"/>
</dbReference>
<evidence type="ECO:0000256" key="4">
    <source>
        <dbReference type="ARBA" id="ARBA00011218"/>
    </source>
</evidence>
<dbReference type="InterPro" id="IPR022412">
    <property type="entry name" value="Quinolinate_PRibosylTrfase_N"/>
</dbReference>
<feature type="binding site" evidence="13">
    <location>
        <position position="198"/>
    </location>
    <ligand>
        <name>substrate</name>
    </ligand>
</feature>
<comment type="function">
    <text evidence="1">Involved in the catabolism of quinolinic acid (QA).</text>
</comment>
<comment type="pathway">
    <text evidence="2">Cofactor biosynthesis; NAD(+) biosynthesis; nicotinate D-ribonucleotide from quinolinate: step 1/1.</text>
</comment>
<keyword evidence="6" id="KW-0662">Pyridine nucleotide biosynthesis</keyword>
<dbReference type="FunFam" id="3.20.20.70:FF:000030">
    <property type="entry name" value="Nicotinate-nucleotide pyrophosphorylase, carboxylating"/>
    <property type="match status" value="1"/>
</dbReference>
<evidence type="ECO:0000256" key="7">
    <source>
        <dbReference type="ARBA" id="ARBA00022676"/>
    </source>
</evidence>
<dbReference type="GO" id="GO:0004514">
    <property type="term" value="F:nicotinate-nucleotide diphosphorylase (carboxylating) activity"/>
    <property type="evidence" value="ECO:0007669"/>
    <property type="project" value="UniProtKB-EC"/>
</dbReference>
<comment type="caution">
    <text evidence="16">The sequence shown here is derived from an EMBL/GenBank/DDBJ whole genome shotgun (WGS) entry which is preliminary data.</text>
</comment>
<feature type="binding site" evidence="13">
    <location>
        <position position="102"/>
    </location>
    <ligand>
        <name>substrate</name>
    </ligand>
</feature>
<evidence type="ECO:0000256" key="8">
    <source>
        <dbReference type="ARBA" id="ARBA00022679"/>
    </source>
</evidence>
<dbReference type="Pfam" id="PF02749">
    <property type="entry name" value="QRPTase_N"/>
    <property type="match status" value="1"/>
</dbReference>
<name>A0A4R2KTR8_9GAMM</name>
<keyword evidence="7 12" id="KW-0328">Glycosyltransferase</keyword>
<dbReference type="NCBIfam" id="TIGR00078">
    <property type="entry name" value="nadC"/>
    <property type="match status" value="1"/>
</dbReference>
<protein>
    <recommendedName>
        <fullName evidence="11">Probable nicotinate-nucleotide pyrophosphorylase [carboxylating]</fullName>
        <ecNumber evidence="5">2.4.2.19</ecNumber>
    </recommendedName>
    <alternativeName>
        <fullName evidence="9">Quinolinate phosphoribosyltransferase [decarboxylating]</fullName>
    </alternativeName>
</protein>
<keyword evidence="17" id="KW-1185">Reference proteome</keyword>
<dbReference type="EC" id="2.4.2.19" evidence="5"/>
<dbReference type="RefSeq" id="WP_117315492.1">
    <property type="nucleotide sequence ID" value="NZ_QQSW01000003.1"/>
</dbReference>
<evidence type="ECO:0000256" key="2">
    <source>
        <dbReference type="ARBA" id="ARBA00004893"/>
    </source>
</evidence>
<dbReference type="AlphaFoldDB" id="A0A4R2KTR8"/>
<evidence type="ECO:0000259" key="14">
    <source>
        <dbReference type="Pfam" id="PF01729"/>
    </source>
</evidence>
<dbReference type="GO" id="GO:0009435">
    <property type="term" value="P:NAD+ biosynthetic process"/>
    <property type="evidence" value="ECO:0007669"/>
    <property type="project" value="UniProtKB-UniPathway"/>
</dbReference>
<feature type="domain" description="Quinolinate phosphoribosyl transferase N-terminal" evidence="15">
    <location>
        <begin position="30"/>
        <end position="112"/>
    </location>
</feature>
<evidence type="ECO:0000256" key="9">
    <source>
        <dbReference type="ARBA" id="ARBA00033102"/>
    </source>
</evidence>
<comment type="subunit">
    <text evidence="4">Hexamer formed by 3 homodimers.</text>
</comment>
<comment type="catalytic activity">
    <reaction evidence="10">
        <text>nicotinate beta-D-ribonucleotide + CO2 + diphosphate = quinolinate + 5-phospho-alpha-D-ribose 1-diphosphate + 2 H(+)</text>
        <dbReference type="Rhea" id="RHEA:12733"/>
        <dbReference type="ChEBI" id="CHEBI:15378"/>
        <dbReference type="ChEBI" id="CHEBI:16526"/>
        <dbReference type="ChEBI" id="CHEBI:29959"/>
        <dbReference type="ChEBI" id="CHEBI:33019"/>
        <dbReference type="ChEBI" id="CHEBI:57502"/>
        <dbReference type="ChEBI" id="CHEBI:58017"/>
        <dbReference type="EC" id="2.4.2.19"/>
    </reaction>
</comment>
<feature type="binding site" evidence="13">
    <location>
        <position position="169"/>
    </location>
    <ligand>
        <name>substrate</name>
    </ligand>
</feature>
<feature type="binding site" evidence="13">
    <location>
        <position position="219"/>
    </location>
    <ligand>
        <name>substrate</name>
    </ligand>
</feature>
<evidence type="ECO:0000256" key="5">
    <source>
        <dbReference type="ARBA" id="ARBA00011944"/>
    </source>
</evidence>
<evidence type="ECO:0000313" key="16">
    <source>
        <dbReference type="EMBL" id="TCO76177.1"/>
    </source>
</evidence>
<evidence type="ECO:0000256" key="12">
    <source>
        <dbReference type="PIRNR" id="PIRNR006250"/>
    </source>
</evidence>
<dbReference type="EMBL" id="SLWX01000005">
    <property type="protein sequence ID" value="TCO76177.1"/>
    <property type="molecule type" value="Genomic_DNA"/>
</dbReference>
<evidence type="ECO:0000256" key="10">
    <source>
        <dbReference type="ARBA" id="ARBA00047445"/>
    </source>
</evidence>
<reference evidence="16 17" key="1">
    <citation type="submission" date="2019-03" db="EMBL/GenBank/DDBJ databases">
        <title>Genomic Encyclopedia of Type Strains, Phase IV (KMG-IV): sequencing the most valuable type-strain genomes for metagenomic binning, comparative biology and taxonomic classification.</title>
        <authorList>
            <person name="Goeker M."/>
        </authorList>
    </citation>
    <scope>NUCLEOTIDE SEQUENCE [LARGE SCALE GENOMIC DNA]</scope>
    <source>
        <strain evidence="16 17">DSM 23344</strain>
    </source>
</reference>
<evidence type="ECO:0000256" key="1">
    <source>
        <dbReference type="ARBA" id="ARBA00003237"/>
    </source>
</evidence>
<dbReference type="InterPro" id="IPR004393">
    <property type="entry name" value="NadC"/>
</dbReference>
<feature type="binding site" evidence="13">
    <location>
        <position position="159"/>
    </location>
    <ligand>
        <name>substrate</name>
    </ligand>
</feature>
<dbReference type="GO" id="GO:0005737">
    <property type="term" value="C:cytoplasm"/>
    <property type="evidence" value="ECO:0007669"/>
    <property type="project" value="TreeGrafter"/>
</dbReference>
<keyword evidence="8 12" id="KW-0808">Transferase</keyword>
<proteinExistence type="inferred from homology"/>
<dbReference type="Gene3D" id="3.90.1170.20">
    <property type="entry name" value="Quinolinate phosphoribosyl transferase, N-terminal domain"/>
    <property type="match status" value="1"/>
</dbReference>
<evidence type="ECO:0000256" key="6">
    <source>
        <dbReference type="ARBA" id="ARBA00022642"/>
    </source>
</evidence>
<evidence type="ECO:0000256" key="3">
    <source>
        <dbReference type="ARBA" id="ARBA00009400"/>
    </source>
</evidence>
<comment type="similarity">
    <text evidence="3 12">Belongs to the NadC/ModD family.</text>
</comment>